<dbReference type="InterPro" id="IPR005829">
    <property type="entry name" value="Sugar_transporter_CS"/>
</dbReference>
<evidence type="ECO:0000259" key="8">
    <source>
        <dbReference type="PROSITE" id="PS50850"/>
    </source>
</evidence>
<feature type="transmembrane region" description="Helical" evidence="7">
    <location>
        <begin position="284"/>
        <end position="302"/>
    </location>
</feature>
<evidence type="ECO:0000313" key="10">
    <source>
        <dbReference type="Proteomes" id="UP000790580"/>
    </source>
</evidence>
<evidence type="ECO:0000256" key="6">
    <source>
        <dbReference type="ARBA" id="ARBA00023136"/>
    </source>
</evidence>
<evidence type="ECO:0000313" key="9">
    <source>
        <dbReference type="EMBL" id="MBU9722458.1"/>
    </source>
</evidence>
<keyword evidence="4 7" id="KW-0812">Transmembrane</keyword>
<evidence type="ECO:0000256" key="7">
    <source>
        <dbReference type="SAM" id="Phobius"/>
    </source>
</evidence>
<dbReference type="PANTHER" id="PTHR43124:SF3">
    <property type="entry name" value="CHLORAMPHENICOL EFFLUX PUMP RV0191"/>
    <property type="match status" value="1"/>
</dbReference>
<dbReference type="EMBL" id="JAHQCR010000053">
    <property type="protein sequence ID" value="MBU9722458.1"/>
    <property type="molecule type" value="Genomic_DNA"/>
</dbReference>
<feature type="transmembrane region" description="Helical" evidence="7">
    <location>
        <begin position="308"/>
        <end position="331"/>
    </location>
</feature>
<feature type="domain" description="Major facilitator superfamily (MFS) profile" evidence="8">
    <location>
        <begin position="8"/>
        <end position="394"/>
    </location>
</feature>
<accession>A0ABS6JV49</accession>
<evidence type="ECO:0000256" key="1">
    <source>
        <dbReference type="ARBA" id="ARBA00004651"/>
    </source>
</evidence>
<dbReference type="PROSITE" id="PS00216">
    <property type="entry name" value="SUGAR_TRANSPORT_1"/>
    <property type="match status" value="1"/>
</dbReference>
<dbReference type="InterPro" id="IPR036259">
    <property type="entry name" value="MFS_trans_sf"/>
</dbReference>
<keyword evidence="5 7" id="KW-1133">Transmembrane helix</keyword>
<dbReference type="SUPFAM" id="SSF103473">
    <property type="entry name" value="MFS general substrate transporter"/>
    <property type="match status" value="1"/>
</dbReference>
<organism evidence="9 10">
    <name type="scientific">Evansella alkalicola</name>
    <dbReference type="NCBI Taxonomy" id="745819"/>
    <lineage>
        <taxon>Bacteria</taxon>
        <taxon>Bacillati</taxon>
        <taxon>Bacillota</taxon>
        <taxon>Bacilli</taxon>
        <taxon>Bacillales</taxon>
        <taxon>Bacillaceae</taxon>
        <taxon>Evansella</taxon>
    </lineage>
</organism>
<dbReference type="Proteomes" id="UP000790580">
    <property type="component" value="Unassembled WGS sequence"/>
</dbReference>
<comment type="caution">
    <text evidence="9">The sequence shown here is derived from an EMBL/GenBank/DDBJ whole genome shotgun (WGS) entry which is preliminary data.</text>
</comment>
<feature type="transmembrane region" description="Helical" evidence="7">
    <location>
        <begin position="102"/>
        <end position="127"/>
    </location>
</feature>
<comment type="subcellular location">
    <subcellularLocation>
        <location evidence="1">Cell membrane</location>
        <topology evidence="1">Multi-pass membrane protein</topology>
    </subcellularLocation>
</comment>
<sequence>MDRKDKLIMIVLGFLPFVMVIGNSMFIPILPSIEASMGLTPAEAGLLLTVFSVPAALIIPFISFLADNYGRKKVIMVSLFFVCLGSIISFVSVVIGGEGVSYIFLLIGRAIQGLGAGGTAPLAMAVIGDQFTGKNRSTALGTVEVFNGFGKMMSPFFGIVALMFFWHSAFLFYFLITFVTFLAIKTYILEERTTTNRTMKGYGQDVLQVVRREYSWLLPVFFTGGVILFILFGLLVYLSYEAERVYQVDGLGKGVLFVLPLGAMTIASYLSSQLIGGDNGRTRLVMGTGFGMMLLVLIFGMIEHSFFMLIAILTFFALGAGFILPCCNLFVTSSVSKSERGIVLGLYGMVRFLGVAFGPLVYSQWMMQEWWMFLYSSLLLIGVILWLYIGWLSTVKEKELELPVNDA</sequence>
<dbReference type="Pfam" id="PF07690">
    <property type="entry name" value="MFS_1"/>
    <property type="match status" value="1"/>
</dbReference>
<protein>
    <submittedName>
        <fullName evidence="9">MFS transporter</fullName>
    </submittedName>
</protein>
<evidence type="ECO:0000256" key="5">
    <source>
        <dbReference type="ARBA" id="ARBA00022989"/>
    </source>
</evidence>
<dbReference type="InterPro" id="IPR050189">
    <property type="entry name" value="MFS_Efflux_Transporters"/>
</dbReference>
<feature type="transmembrane region" description="Helical" evidence="7">
    <location>
        <begin position="42"/>
        <end position="62"/>
    </location>
</feature>
<dbReference type="Gene3D" id="1.20.1250.20">
    <property type="entry name" value="MFS general substrate transporter like domains"/>
    <property type="match status" value="1"/>
</dbReference>
<dbReference type="RefSeq" id="WP_088074825.1">
    <property type="nucleotide sequence ID" value="NZ_JAHQCR010000053.1"/>
</dbReference>
<dbReference type="InterPro" id="IPR020846">
    <property type="entry name" value="MFS_dom"/>
</dbReference>
<dbReference type="CDD" id="cd17474">
    <property type="entry name" value="MFS_YfmO_like"/>
    <property type="match status" value="1"/>
</dbReference>
<feature type="transmembrane region" description="Helical" evidence="7">
    <location>
        <begin position="370"/>
        <end position="389"/>
    </location>
</feature>
<keyword evidence="6 7" id="KW-0472">Membrane</keyword>
<feature type="transmembrane region" description="Helical" evidence="7">
    <location>
        <begin position="74"/>
        <end position="96"/>
    </location>
</feature>
<dbReference type="PANTHER" id="PTHR43124">
    <property type="entry name" value="PURINE EFFLUX PUMP PBUE"/>
    <property type="match status" value="1"/>
</dbReference>
<dbReference type="InterPro" id="IPR011701">
    <property type="entry name" value="MFS"/>
</dbReference>
<evidence type="ECO:0000256" key="2">
    <source>
        <dbReference type="ARBA" id="ARBA00022448"/>
    </source>
</evidence>
<name>A0ABS6JV49_9BACI</name>
<evidence type="ECO:0000256" key="4">
    <source>
        <dbReference type="ARBA" id="ARBA00022692"/>
    </source>
</evidence>
<evidence type="ECO:0000256" key="3">
    <source>
        <dbReference type="ARBA" id="ARBA00022475"/>
    </source>
</evidence>
<reference evidence="9 10" key="1">
    <citation type="submission" date="2021-06" db="EMBL/GenBank/DDBJ databases">
        <title>Bacillus sp. RD4P76, an endophyte from a halophyte.</title>
        <authorList>
            <person name="Sun J.-Q."/>
        </authorList>
    </citation>
    <scope>NUCLEOTIDE SEQUENCE [LARGE SCALE GENOMIC DNA]</scope>
    <source>
        <strain evidence="9 10">JCM 17098</strain>
    </source>
</reference>
<feature type="transmembrane region" description="Helical" evidence="7">
    <location>
        <begin position="7"/>
        <end position="30"/>
    </location>
</feature>
<feature type="transmembrane region" description="Helical" evidence="7">
    <location>
        <begin position="216"/>
        <end position="238"/>
    </location>
</feature>
<proteinExistence type="predicted"/>
<keyword evidence="3" id="KW-1003">Cell membrane</keyword>
<keyword evidence="2" id="KW-0813">Transport</keyword>
<feature type="transmembrane region" description="Helical" evidence="7">
    <location>
        <begin position="343"/>
        <end position="364"/>
    </location>
</feature>
<keyword evidence="10" id="KW-1185">Reference proteome</keyword>
<feature type="transmembrane region" description="Helical" evidence="7">
    <location>
        <begin position="250"/>
        <end position="272"/>
    </location>
</feature>
<feature type="transmembrane region" description="Helical" evidence="7">
    <location>
        <begin position="172"/>
        <end position="189"/>
    </location>
</feature>
<dbReference type="PROSITE" id="PS50850">
    <property type="entry name" value="MFS"/>
    <property type="match status" value="1"/>
</dbReference>
<gene>
    <name evidence="9" type="ORF">KS407_13570</name>
</gene>
<feature type="transmembrane region" description="Helical" evidence="7">
    <location>
        <begin position="148"/>
        <end position="166"/>
    </location>
</feature>